<accession>A0AAD8KEM2</accession>
<organism evidence="1 2">
    <name type="scientific">Tagetes erecta</name>
    <name type="common">African marigold</name>
    <dbReference type="NCBI Taxonomy" id="13708"/>
    <lineage>
        <taxon>Eukaryota</taxon>
        <taxon>Viridiplantae</taxon>
        <taxon>Streptophyta</taxon>
        <taxon>Embryophyta</taxon>
        <taxon>Tracheophyta</taxon>
        <taxon>Spermatophyta</taxon>
        <taxon>Magnoliopsida</taxon>
        <taxon>eudicotyledons</taxon>
        <taxon>Gunneridae</taxon>
        <taxon>Pentapetalae</taxon>
        <taxon>asterids</taxon>
        <taxon>campanulids</taxon>
        <taxon>Asterales</taxon>
        <taxon>Asteraceae</taxon>
        <taxon>Asteroideae</taxon>
        <taxon>Heliantheae alliance</taxon>
        <taxon>Tageteae</taxon>
        <taxon>Tagetes</taxon>
    </lineage>
</organism>
<gene>
    <name evidence="1" type="ORF">QVD17_27338</name>
</gene>
<evidence type="ECO:0000313" key="2">
    <source>
        <dbReference type="Proteomes" id="UP001229421"/>
    </source>
</evidence>
<dbReference type="Proteomes" id="UP001229421">
    <property type="component" value="Unassembled WGS sequence"/>
</dbReference>
<protein>
    <submittedName>
        <fullName evidence="1">Uncharacterized protein</fullName>
    </submittedName>
</protein>
<dbReference type="AlphaFoldDB" id="A0AAD8KEM2"/>
<comment type="caution">
    <text evidence="1">The sequence shown here is derived from an EMBL/GenBank/DDBJ whole genome shotgun (WGS) entry which is preliminary data.</text>
</comment>
<keyword evidence="2" id="KW-1185">Reference proteome</keyword>
<name>A0AAD8KEM2_TARER</name>
<sequence length="68" mass="7955">MYPLFSWRSHIFNVYLLHRTVTFCKRIISCGSHFSSLSTHHHIIHHFLLTSLSRIINLTGRYGLNCAV</sequence>
<proteinExistence type="predicted"/>
<evidence type="ECO:0000313" key="1">
    <source>
        <dbReference type="EMBL" id="KAK1418195.1"/>
    </source>
</evidence>
<dbReference type="EMBL" id="JAUHHV010000007">
    <property type="protein sequence ID" value="KAK1418195.1"/>
    <property type="molecule type" value="Genomic_DNA"/>
</dbReference>
<reference evidence="1" key="1">
    <citation type="journal article" date="2023" name="bioRxiv">
        <title>Improved chromosome-level genome assembly for marigold (Tagetes erecta).</title>
        <authorList>
            <person name="Jiang F."/>
            <person name="Yuan L."/>
            <person name="Wang S."/>
            <person name="Wang H."/>
            <person name="Xu D."/>
            <person name="Wang A."/>
            <person name="Fan W."/>
        </authorList>
    </citation>
    <scope>NUCLEOTIDE SEQUENCE</scope>
    <source>
        <strain evidence="1">WSJ</strain>
        <tissue evidence="1">Leaf</tissue>
    </source>
</reference>